<dbReference type="SUPFAM" id="SSF81383">
    <property type="entry name" value="F-box domain"/>
    <property type="match status" value="1"/>
</dbReference>
<dbReference type="Proteomes" id="UP000824120">
    <property type="component" value="Chromosome 9"/>
</dbReference>
<organism evidence="2 3">
    <name type="scientific">Solanum commersonii</name>
    <name type="common">Commerson's wild potato</name>
    <name type="synonym">Commerson's nightshade</name>
    <dbReference type="NCBI Taxonomy" id="4109"/>
    <lineage>
        <taxon>Eukaryota</taxon>
        <taxon>Viridiplantae</taxon>
        <taxon>Streptophyta</taxon>
        <taxon>Embryophyta</taxon>
        <taxon>Tracheophyta</taxon>
        <taxon>Spermatophyta</taxon>
        <taxon>Magnoliopsida</taxon>
        <taxon>eudicotyledons</taxon>
        <taxon>Gunneridae</taxon>
        <taxon>Pentapetalae</taxon>
        <taxon>asterids</taxon>
        <taxon>lamiids</taxon>
        <taxon>Solanales</taxon>
        <taxon>Solanaceae</taxon>
        <taxon>Solanoideae</taxon>
        <taxon>Solaneae</taxon>
        <taxon>Solanum</taxon>
    </lineage>
</organism>
<protein>
    <recommendedName>
        <fullName evidence="1">F-box domain-containing protein</fullName>
    </recommendedName>
</protein>
<dbReference type="EMBL" id="JACXVP010000009">
    <property type="protein sequence ID" value="KAG5588544.1"/>
    <property type="molecule type" value="Genomic_DNA"/>
</dbReference>
<evidence type="ECO:0000313" key="2">
    <source>
        <dbReference type="EMBL" id="KAG5588544.1"/>
    </source>
</evidence>
<name>A0A9J5XNA3_SOLCO</name>
<reference evidence="2 3" key="1">
    <citation type="submission" date="2020-09" db="EMBL/GenBank/DDBJ databases">
        <title>De no assembly of potato wild relative species, Solanum commersonii.</title>
        <authorList>
            <person name="Cho K."/>
        </authorList>
    </citation>
    <scope>NUCLEOTIDE SEQUENCE [LARGE SCALE GENOMIC DNA]</scope>
    <source>
        <strain evidence="2">LZ3.2</strain>
        <tissue evidence="2">Leaf</tissue>
    </source>
</reference>
<dbReference type="AlphaFoldDB" id="A0A9J5XNA3"/>
<dbReference type="NCBIfam" id="TIGR01640">
    <property type="entry name" value="F_box_assoc_1"/>
    <property type="match status" value="1"/>
</dbReference>
<dbReference type="InterPro" id="IPR050796">
    <property type="entry name" value="SCF_F-box_component"/>
</dbReference>
<dbReference type="PROSITE" id="PS50181">
    <property type="entry name" value="FBOX"/>
    <property type="match status" value="1"/>
</dbReference>
<dbReference type="Pfam" id="PF00646">
    <property type="entry name" value="F-box"/>
    <property type="match status" value="1"/>
</dbReference>
<evidence type="ECO:0000259" key="1">
    <source>
        <dbReference type="PROSITE" id="PS50181"/>
    </source>
</evidence>
<dbReference type="OrthoDB" id="591557at2759"/>
<proteinExistence type="predicted"/>
<dbReference type="InterPro" id="IPR013187">
    <property type="entry name" value="F-box-assoc_dom_typ3"/>
</dbReference>
<dbReference type="InterPro" id="IPR017451">
    <property type="entry name" value="F-box-assoc_interact_dom"/>
</dbReference>
<sequence length="439" mass="50565">MVQIGKIVSPFGKKTKQLQSKKTSKPVYTFLQELKFAQTPMEFHVYEASNQHPKRRKPINHGKDSIFITPFYLPFELINKILLNLPVKSLMKFKSVSKSWLVLISSAEFINTHLSLSVNNKDFKSHKLILRFDPPYCSLQDCCFSSLFSCSVTEAFDLDYPVKNCNKFLSIVGSVNGLICVAIEEKYLFIWNPSIRKCNKLPDSRASMNGNSCYMYGFGYDEIHDDYRVVAGFRSWNSYKVDIYSVNKDSWRSIDDFPSGVLFMKSGVFVNGKLHWAYSAVQSVISYDAWSVISINLPDGKWGKVEQPCYGEGVFDFTMGVLGGDLSVFCNYERIRADVWVLKEYGVKESWTKMFTINLPYDPVGYQCCPLFCLSNKGGILFQFGSTFMIYNPKDDSIRYSEITCYNAFYEAYIFIESLVWPISTKPRMQQQPRLEKLR</sequence>
<dbReference type="PANTHER" id="PTHR31672:SF13">
    <property type="entry name" value="F-BOX PROTEIN CPR30-LIKE"/>
    <property type="match status" value="1"/>
</dbReference>
<dbReference type="InterPro" id="IPR036047">
    <property type="entry name" value="F-box-like_dom_sf"/>
</dbReference>
<dbReference type="Gene3D" id="1.20.1280.50">
    <property type="match status" value="1"/>
</dbReference>
<gene>
    <name evidence="2" type="ORF">H5410_048978</name>
</gene>
<feature type="domain" description="F-box" evidence="1">
    <location>
        <begin position="67"/>
        <end position="113"/>
    </location>
</feature>
<dbReference type="SUPFAM" id="SSF50965">
    <property type="entry name" value="Galactose oxidase, central domain"/>
    <property type="match status" value="1"/>
</dbReference>
<keyword evidence="3" id="KW-1185">Reference proteome</keyword>
<dbReference type="SMART" id="SM00256">
    <property type="entry name" value="FBOX"/>
    <property type="match status" value="1"/>
</dbReference>
<dbReference type="InterPro" id="IPR011043">
    <property type="entry name" value="Gal_Oxase/kelch_b-propeller"/>
</dbReference>
<dbReference type="PANTHER" id="PTHR31672">
    <property type="entry name" value="BNACNNG10540D PROTEIN"/>
    <property type="match status" value="1"/>
</dbReference>
<dbReference type="Pfam" id="PF08268">
    <property type="entry name" value="FBA_3"/>
    <property type="match status" value="1"/>
</dbReference>
<accession>A0A9J5XNA3</accession>
<evidence type="ECO:0000313" key="3">
    <source>
        <dbReference type="Proteomes" id="UP000824120"/>
    </source>
</evidence>
<comment type="caution">
    <text evidence="2">The sequence shown here is derived from an EMBL/GenBank/DDBJ whole genome shotgun (WGS) entry which is preliminary data.</text>
</comment>
<dbReference type="InterPro" id="IPR001810">
    <property type="entry name" value="F-box_dom"/>
</dbReference>